<proteinExistence type="predicted"/>
<gene>
    <name evidence="1" type="ORF">CNF02_04885</name>
</gene>
<accession>A0A2A5WDW4</accession>
<dbReference type="AlphaFoldDB" id="A0A2A5WDW4"/>
<comment type="caution">
    <text evidence="1">The sequence shown here is derived from an EMBL/GenBank/DDBJ whole genome shotgun (WGS) entry which is preliminary data.</text>
</comment>
<evidence type="ECO:0000313" key="2">
    <source>
        <dbReference type="Proteomes" id="UP000219329"/>
    </source>
</evidence>
<evidence type="ECO:0000313" key="1">
    <source>
        <dbReference type="EMBL" id="PDH34690.1"/>
    </source>
</evidence>
<dbReference type="EMBL" id="NTJZ01000003">
    <property type="protein sequence ID" value="PDH34690.1"/>
    <property type="molecule type" value="Genomic_DNA"/>
</dbReference>
<reference evidence="1 2" key="1">
    <citation type="submission" date="2017-08" db="EMBL/GenBank/DDBJ databases">
        <title>Fine stratification of microbial communities through a metagenomic profile of the photic zone.</title>
        <authorList>
            <person name="Haro-Moreno J.M."/>
            <person name="Lopez-Perez M."/>
            <person name="De La Torre J."/>
            <person name="Picazo A."/>
            <person name="Camacho A."/>
            <person name="Rodriguez-Valera F."/>
        </authorList>
    </citation>
    <scope>NUCLEOTIDE SEQUENCE [LARGE SCALE GENOMIC DNA]</scope>
    <source>
        <strain evidence="1">MED-G28</strain>
    </source>
</reference>
<name>A0A2A5WDW4_9GAMM</name>
<sequence length="346" mass="39207">MVTGLPVAIMLNYNSKMSNALLAGLAIVFLPLLSLAQESMNYRTPRTEYGVPDLQGLWEKRFATPVERPIALGNKRAYTEVEAADFRSRAIERRIAREAPVDPNRGPPPAGGDIEFRTDTNFLPDSPVDVARINGELRTSLIIEPENGRFPLRDESIEFRTRYFELMNNNFDGPESRPPGERCLHLGPPLPTMTNSDGTHIQIVQNQEYVVILSEEAIQVRIIRLGKSHPEKLIPKWMGDSIGHWEDETLVIHTNSFRPEHTVSQIASSEVFEVTERITAISENELLYTYRIVDPETYTAPVVAELPFHRMVPEHQLYESACHEGNRAVIDILAGARRIEMDELNR</sequence>
<dbReference type="Proteomes" id="UP000219329">
    <property type="component" value="Unassembled WGS sequence"/>
</dbReference>
<organism evidence="1 2">
    <name type="scientific">OM182 bacterium MED-G28</name>
    <dbReference type="NCBI Taxonomy" id="1986256"/>
    <lineage>
        <taxon>Bacteria</taxon>
        <taxon>Pseudomonadati</taxon>
        <taxon>Pseudomonadota</taxon>
        <taxon>Gammaproteobacteria</taxon>
        <taxon>OMG group</taxon>
        <taxon>OM182 clade</taxon>
    </lineage>
</organism>
<protein>
    <submittedName>
        <fullName evidence="1">Uncharacterized protein</fullName>
    </submittedName>
</protein>